<keyword evidence="2" id="KW-1185">Reference proteome</keyword>
<dbReference type="Proteomes" id="UP001161247">
    <property type="component" value="Chromosome 6"/>
</dbReference>
<dbReference type="PANTHER" id="PTHR33696">
    <property type="entry name" value="T22J18.15-RELATED"/>
    <property type="match status" value="1"/>
</dbReference>
<reference evidence="1" key="1">
    <citation type="submission" date="2023-03" db="EMBL/GenBank/DDBJ databases">
        <authorList>
            <person name="Julca I."/>
        </authorList>
    </citation>
    <scope>NUCLEOTIDE SEQUENCE</scope>
</reference>
<evidence type="ECO:0000313" key="1">
    <source>
        <dbReference type="EMBL" id="CAI9111238.1"/>
    </source>
</evidence>
<dbReference type="PANTHER" id="PTHR33696:SF3">
    <property type="entry name" value="FLZ-TYPE DOMAIN-CONTAINING PROTEIN"/>
    <property type="match status" value="1"/>
</dbReference>
<organism evidence="1 2">
    <name type="scientific">Oldenlandia corymbosa var. corymbosa</name>
    <dbReference type="NCBI Taxonomy" id="529605"/>
    <lineage>
        <taxon>Eukaryota</taxon>
        <taxon>Viridiplantae</taxon>
        <taxon>Streptophyta</taxon>
        <taxon>Embryophyta</taxon>
        <taxon>Tracheophyta</taxon>
        <taxon>Spermatophyta</taxon>
        <taxon>Magnoliopsida</taxon>
        <taxon>eudicotyledons</taxon>
        <taxon>Gunneridae</taxon>
        <taxon>Pentapetalae</taxon>
        <taxon>asterids</taxon>
        <taxon>lamiids</taxon>
        <taxon>Gentianales</taxon>
        <taxon>Rubiaceae</taxon>
        <taxon>Rubioideae</taxon>
        <taxon>Spermacoceae</taxon>
        <taxon>Hedyotis-Oldenlandia complex</taxon>
        <taxon>Oldenlandia</taxon>
    </lineage>
</organism>
<gene>
    <name evidence="1" type="ORF">OLC1_LOCUS18696</name>
</gene>
<accession>A0AAV1DX18</accession>
<dbReference type="EMBL" id="OX459123">
    <property type="protein sequence ID" value="CAI9111238.1"/>
    <property type="molecule type" value="Genomic_DNA"/>
</dbReference>
<name>A0AAV1DX18_OLDCO</name>
<dbReference type="AlphaFoldDB" id="A0AAV1DX18"/>
<proteinExistence type="predicted"/>
<sequence length="200" mass="22503">MRSYSEPRPEVCRVPFSWEEKPGTPKLNLNPNQTYEEKPAEELIRATTNVIQVPLPKSTSFEIHIPGNAVISWGYTNMELSPPPIRAQQWVPCKSSSRKSFWKQDDDDPFAAAIKKCTKSITIRGMGPPGGIQNSIQPYKEKNQKVNFSCKTSCDVRDDNLVRLVNCIIPPLPRGFSAILNPFPFSLIIVLFKTHSVSTT</sequence>
<evidence type="ECO:0000313" key="2">
    <source>
        <dbReference type="Proteomes" id="UP001161247"/>
    </source>
</evidence>
<protein>
    <submittedName>
        <fullName evidence="1">OLC1v1011415C1</fullName>
    </submittedName>
</protein>